<accession>A0A343TGQ7</accession>
<organism evidence="1 2">
    <name type="scientific">Halalkaliarchaeum desulfuricum</name>
    <dbReference type="NCBI Taxonomy" id="2055893"/>
    <lineage>
        <taxon>Archaea</taxon>
        <taxon>Methanobacteriati</taxon>
        <taxon>Methanobacteriota</taxon>
        <taxon>Stenosarchaea group</taxon>
        <taxon>Halobacteria</taxon>
        <taxon>Halobacteriales</taxon>
        <taxon>Haloferacaceae</taxon>
        <taxon>Halalkaliarchaeum</taxon>
    </lineage>
</organism>
<proteinExistence type="predicted"/>
<evidence type="ECO:0000313" key="1">
    <source>
        <dbReference type="EMBL" id="AUX08279.1"/>
    </source>
</evidence>
<dbReference type="GeneID" id="37876966"/>
<keyword evidence="2" id="KW-1185">Reference proteome</keyword>
<dbReference type="GO" id="GO:0016301">
    <property type="term" value="F:kinase activity"/>
    <property type="evidence" value="ECO:0007669"/>
    <property type="project" value="UniProtKB-KW"/>
</dbReference>
<reference evidence="2" key="1">
    <citation type="submission" date="2017-11" db="EMBL/GenBank/DDBJ databases">
        <title>Phenotypic and genomic properties of facultatively anaerobic sulfur-reducing natronoarchaea from hypersaline soda lakes.</title>
        <authorList>
            <person name="Sorokin D.Y."/>
            <person name="Kublanov I.V."/>
            <person name="Roman P."/>
            <person name="Sinninghe Damste J.S."/>
            <person name="Golyshin P.N."/>
            <person name="Rojo D."/>
            <person name="Ciordia S."/>
            <person name="Mena M.D.C."/>
            <person name="Ferrer M."/>
            <person name="Messina E."/>
            <person name="Smedile F."/>
            <person name="La Spada G."/>
            <person name="La Cono V."/>
            <person name="Yakimov M.M."/>
        </authorList>
    </citation>
    <scope>NUCLEOTIDE SEQUENCE [LARGE SCALE GENOMIC DNA]</scope>
    <source>
        <strain evidence="2">AArc-Sl</strain>
    </source>
</reference>
<dbReference type="EMBL" id="CP025066">
    <property type="protein sequence ID" value="AUX08279.1"/>
    <property type="molecule type" value="Genomic_DNA"/>
</dbReference>
<keyword evidence="1" id="KW-0418">Kinase</keyword>
<name>A0A343TGQ7_9EURY</name>
<sequence>MLTGLFEGDHAELRSAAAAADAVVDDAGQFDRELHEFDPEQGYHFGIVLDSVSRTARYGANVAEAGLQAAMRHGQK</sequence>
<dbReference type="OrthoDB" id="40991at2157"/>
<gene>
    <name evidence="1" type="ORF">AArcSl_0629</name>
</gene>
<protein>
    <submittedName>
        <fullName evidence="1">Histidine kinase</fullName>
    </submittedName>
</protein>
<dbReference type="KEGG" id="hdf:AArcSl_0629"/>
<dbReference type="Proteomes" id="UP000263012">
    <property type="component" value="Chromosome"/>
</dbReference>
<dbReference type="RefSeq" id="WP_119814922.1">
    <property type="nucleotide sequence ID" value="NZ_CP025066.1"/>
</dbReference>
<evidence type="ECO:0000313" key="2">
    <source>
        <dbReference type="Proteomes" id="UP000263012"/>
    </source>
</evidence>
<dbReference type="AlphaFoldDB" id="A0A343TGQ7"/>
<keyword evidence="1" id="KW-0808">Transferase</keyword>